<dbReference type="EMBL" id="VDEM01000101">
    <property type="protein sequence ID" value="KAF0821507.1"/>
    <property type="molecule type" value="Genomic_DNA"/>
</dbReference>
<accession>A0A800MS68</accession>
<dbReference type="Proteomes" id="UP000465778">
    <property type="component" value="Unassembled WGS sequence"/>
</dbReference>
<gene>
    <name evidence="1" type="ORF">KIS1582_4750</name>
</gene>
<proteinExistence type="predicted"/>
<protein>
    <submittedName>
        <fullName evidence="1">Uncharacterized protein</fullName>
    </submittedName>
</protein>
<feature type="non-terminal residue" evidence="1">
    <location>
        <position position="1"/>
    </location>
</feature>
<organism evidence="1 2">
    <name type="scientific">Cytobacillus firmus</name>
    <name type="common">Bacillus firmus</name>
    <dbReference type="NCBI Taxonomy" id="1399"/>
    <lineage>
        <taxon>Bacteria</taxon>
        <taxon>Bacillati</taxon>
        <taxon>Bacillota</taxon>
        <taxon>Bacilli</taxon>
        <taxon>Bacillales</taxon>
        <taxon>Bacillaceae</taxon>
        <taxon>Cytobacillus</taxon>
    </lineage>
</organism>
<dbReference type="RefSeq" id="WP_236564792.1">
    <property type="nucleotide sequence ID" value="NZ_VDEM01000101.1"/>
</dbReference>
<reference evidence="1 2" key="1">
    <citation type="journal article" date="2020" name="G3 (Bethesda)">
        <title>Whole Genome Sequencing and Comparative Genomics of Two Nematicidal Bacillus Strains Reveals a Wide Range of Possible Virulence Factors.</title>
        <authorList>
            <person name="Susic N."/>
            <person name="Janezic S."/>
            <person name="Rupnik M."/>
            <person name="Geric Stare B."/>
        </authorList>
    </citation>
    <scope>NUCLEOTIDE SEQUENCE [LARGE SCALE GENOMIC DNA]</scope>
    <source>
        <strain evidence="1 2">I-1582</strain>
    </source>
</reference>
<evidence type="ECO:0000313" key="1">
    <source>
        <dbReference type="EMBL" id="KAF0821507.1"/>
    </source>
</evidence>
<dbReference type="AlphaFoldDB" id="A0A800MS68"/>
<name>A0A800MS68_CYTFI</name>
<sequence>YLSSICHYASKNSYAKLKDLNYLFGITRPTFKKVSYRLEQVGLVEQIAGGNDFYLCHRDDLHLKGNYFFMHYSILRSTRITPRQKLIYSFLLSWASNQEKVTEVSMKTIAKNCAVRDDKKLRDDINILVSCGLITRNLKRKIYKGNLQYDKYQYHILKIPDGFFKESDKEIVEEIYVELEKGNQSTTEWDDIFGSYTQ</sequence>
<evidence type="ECO:0000313" key="2">
    <source>
        <dbReference type="Proteomes" id="UP000465778"/>
    </source>
</evidence>
<comment type="caution">
    <text evidence="1">The sequence shown here is derived from an EMBL/GenBank/DDBJ whole genome shotgun (WGS) entry which is preliminary data.</text>
</comment>